<reference evidence="1 2" key="1">
    <citation type="submission" date="2024-01" db="EMBL/GenBank/DDBJ databases">
        <authorList>
            <person name="Waweru B."/>
        </authorList>
    </citation>
    <scope>NUCLEOTIDE SEQUENCE [LARGE SCALE GENOMIC DNA]</scope>
</reference>
<dbReference type="Proteomes" id="UP001314170">
    <property type="component" value="Unassembled WGS sequence"/>
</dbReference>
<comment type="caution">
    <text evidence="1">The sequence shown here is derived from an EMBL/GenBank/DDBJ whole genome shotgun (WGS) entry which is preliminary data.</text>
</comment>
<dbReference type="EMBL" id="CAWUPB010000936">
    <property type="protein sequence ID" value="CAK7333945.1"/>
    <property type="molecule type" value="Genomic_DNA"/>
</dbReference>
<organism evidence="1 2">
    <name type="scientific">Dovyalis caffra</name>
    <dbReference type="NCBI Taxonomy" id="77055"/>
    <lineage>
        <taxon>Eukaryota</taxon>
        <taxon>Viridiplantae</taxon>
        <taxon>Streptophyta</taxon>
        <taxon>Embryophyta</taxon>
        <taxon>Tracheophyta</taxon>
        <taxon>Spermatophyta</taxon>
        <taxon>Magnoliopsida</taxon>
        <taxon>eudicotyledons</taxon>
        <taxon>Gunneridae</taxon>
        <taxon>Pentapetalae</taxon>
        <taxon>rosids</taxon>
        <taxon>fabids</taxon>
        <taxon>Malpighiales</taxon>
        <taxon>Salicaceae</taxon>
        <taxon>Flacourtieae</taxon>
        <taxon>Dovyalis</taxon>
    </lineage>
</organism>
<proteinExistence type="predicted"/>
<accession>A0AAV1RFS4</accession>
<keyword evidence="2" id="KW-1185">Reference proteome</keyword>
<evidence type="ECO:0000313" key="2">
    <source>
        <dbReference type="Proteomes" id="UP001314170"/>
    </source>
</evidence>
<sequence length="151" mass="16270">MPALIAFIQDNPPSRLHDSGVEFPPLPSFPTRSSSSFIVEQIDFGCKVLASAQPSHIFPCYPSNSRVLIVTDAATDLHLTVPPESLSHTEPLPKDIGNDKGKGVWISVTRKNGSKRDVTVGKGINNVIIEETIKGSDNMFLAVGFNGQNEG</sequence>
<dbReference type="AlphaFoldDB" id="A0AAV1RFS4"/>
<protein>
    <submittedName>
        <fullName evidence="1">Uncharacterized protein</fullName>
    </submittedName>
</protein>
<name>A0AAV1RFS4_9ROSI</name>
<gene>
    <name evidence="1" type="ORF">DCAF_LOCUS9700</name>
</gene>
<evidence type="ECO:0000313" key="1">
    <source>
        <dbReference type="EMBL" id="CAK7333945.1"/>
    </source>
</evidence>